<dbReference type="RefSeq" id="WP_102711329.1">
    <property type="nucleotide sequence ID" value="NZ_PJKA01000001.1"/>
</dbReference>
<reference evidence="2 3" key="1">
    <citation type="journal article" date="2017" name="BMC Genomics">
        <title>Genome sequencing of 39 Akkermansia muciniphila isolates reveals its population structure, genomic and functional diverisity, and global distribution in mammalian gut microbiotas.</title>
        <authorList>
            <person name="Guo X."/>
            <person name="Li S."/>
            <person name="Zhang J."/>
            <person name="Wu F."/>
            <person name="Li X."/>
            <person name="Wu D."/>
            <person name="Zhang M."/>
            <person name="Ou Z."/>
            <person name="Jie Z."/>
            <person name="Yan Q."/>
            <person name="Li P."/>
            <person name="Yi J."/>
            <person name="Peng Y."/>
        </authorList>
    </citation>
    <scope>NUCLEOTIDE SEQUENCE [LARGE SCALE GENOMIC DNA]</scope>
    <source>
        <strain evidence="2 3">GP24</strain>
    </source>
</reference>
<dbReference type="EMBL" id="PJKA01000001">
    <property type="protein sequence ID" value="PNC20858.1"/>
    <property type="molecule type" value="Genomic_DNA"/>
</dbReference>
<name>A0A2N8HHD2_9BACT</name>
<organism evidence="2 3">
    <name type="scientific">Akkermansia muciniphila</name>
    <dbReference type="NCBI Taxonomy" id="239935"/>
    <lineage>
        <taxon>Bacteria</taxon>
        <taxon>Pseudomonadati</taxon>
        <taxon>Verrucomicrobiota</taxon>
        <taxon>Verrucomicrobiia</taxon>
        <taxon>Verrucomicrobiales</taxon>
        <taxon>Akkermansiaceae</taxon>
        <taxon>Akkermansia</taxon>
    </lineage>
</organism>
<gene>
    <name evidence="2" type="ORF">CXU22_00120</name>
</gene>
<protein>
    <submittedName>
        <fullName evidence="2">Uncharacterized protein</fullName>
    </submittedName>
</protein>
<feature type="signal peptide" evidence="1">
    <location>
        <begin position="1"/>
        <end position="23"/>
    </location>
</feature>
<sequence length="416" mass="48205">MKLSSRFFLFLNLPLLGGACLLALPSCGNKEDKPEYVEEGDSGKLSPVESYEELLSLRLKDVEQMTDLVASIQDRAMGEAAMEELGRLTERLKLYDMNCGRLMILNPRVHEESRKEHPAFHSILQERVDQAHERMMEGVLKIHQFGYYDSGLIRDGLEKYGLSLTEERMARYLSDRILPFLKAYLDQYSAMVDMLEGIDNKVAAEAYAMSVALQGRMVKEQVSNIGRLEKEYRAWIPGFERYYHNGLEKMRRKADEDRKRAFRALLRLVTARMYDSPAMQKAVVGLEMEQPRLMDFQEFWVDPIMTMEEFCLCLERVQFLLRGIKDTATADQRAMEVVEVVAKLKRLRYVVDIFQKSGQMNLVKTKDMERISRRAEDAEMAVSSTMAHLIVETDVVSRSPLLSRAMGFYRYVMYMH</sequence>
<accession>A0A2N8HHD2</accession>
<proteinExistence type="predicted"/>
<keyword evidence="1" id="KW-0732">Signal</keyword>
<dbReference type="AlphaFoldDB" id="A0A2N8HHD2"/>
<comment type="caution">
    <text evidence="2">The sequence shown here is derived from an EMBL/GenBank/DDBJ whole genome shotgun (WGS) entry which is preliminary data.</text>
</comment>
<evidence type="ECO:0000256" key="1">
    <source>
        <dbReference type="SAM" id="SignalP"/>
    </source>
</evidence>
<evidence type="ECO:0000313" key="3">
    <source>
        <dbReference type="Proteomes" id="UP000236000"/>
    </source>
</evidence>
<dbReference type="OrthoDB" id="199121at2"/>
<evidence type="ECO:0000313" key="2">
    <source>
        <dbReference type="EMBL" id="PNC20858.1"/>
    </source>
</evidence>
<dbReference type="PROSITE" id="PS51257">
    <property type="entry name" value="PROKAR_LIPOPROTEIN"/>
    <property type="match status" value="1"/>
</dbReference>
<feature type="chain" id="PRO_5014776525" evidence="1">
    <location>
        <begin position="24"/>
        <end position="416"/>
    </location>
</feature>
<dbReference type="Proteomes" id="UP000236000">
    <property type="component" value="Unassembled WGS sequence"/>
</dbReference>